<dbReference type="InterPro" id="IPR029068">
    <property type="entry name" value="Glyas_Bleomycin-R_OHBP_Dase"/>
</dbReference>
<dbReference type="GO" id="GO:0004493">
    <property type="term" value="F:methylmalonyl-CoA epimerase activity"/>
    <property type="evidence" value="ECO:0007669"/>
    <property type="project" value="TreeGrafter"/>
</dbReference>
<dbReference type="Pfam" id="PF00903">
    <property type="entry name" value="Glyoxalase"/>
    <property type="match status" value="1"/>
</dbReference>
<name>A0A3A3A9M6_9EURO</name>
<evidence type="ECO:0000313" key="4">
    <source>
        <dbReference type="Proteomes" id="UP000266188"/>
    </source>
</evidence>
<dbReference type="EMBL" id="MVGC01000016">
    <property type="protein sequence ID" value="RJE26695.1"/>
    <property type="molecule type" value="Genomic_DNA"/>
</dbReference>
<dbReference type="GO" id="GO:0005739">
    <property type="term" value="C:mitochondrion"/>
    <property type="evidence" value="ECO:0007669"/>
    <property type="project" value="TreeGrafter"/>
</dbReference>
<dbReference type="STRING" id="2070753.A0A3A3A9M6"/>
<dbReference type="InterPro" id="IPR037523">
    <property type="entry name" value="VOC_core"/>
</dbReference>
<reference evidence="4" key="1">
    <citation type="submission" date="2017-02" db="EMBL/GenBank/DDBJ databases">
        <authorList>
            <person name="Tafer H."/>
            <person name="Lopandic K."/>
        </authorList>
    </citation>
    <scope>NUCLEOTIDE SEQUENCE [LARGE SCALE GENOMIC DNA]</scope>
    <source>
        <strain evidence="4">CBS 366.77</strain>
    </source>
</reference>
<dbReference type="GO" id="GO:0046491">
    <property type="term" value="P:L-methylmalonyl-CoA metabolic process"/>
    <property type="evidence" value="ECO:0007669"/>
    <property type="project" value="TreeGrafter"/>
</dbReference>
<keyword evidence="1" id="KW-0479">Metal-binding</keyword>
<dbReference type="CDD" id="cd07257">
    <property type="entry name" value="THT_oxygenase_C"/>
    <property type="match status" value="1"/>
</dbReference>
<feature type="domain" description="VOC" evidence="2">
    <location>
        <begin position="166"/>
        <end position="289"/>
    </location>
</feature>
<keyword evidence="3" id="KW-0223">Dioxygenase</keyword>
<dbReference type="OrthoDB" id="3360610at2759"/>
<dbReference type="SUPFAM" id="SSF54593">
    <property type="entry name" value="Glyoxalase/Bleomycin resistance protein/Dihydroxybiphenyl dioxygenase"/>
    <property type="match status" value="1"/>
</dbReference>
<keyword evidence="4" id="KW-1185">Reference proteome</keyword>
<dbReference type="Gene3D" id="3.10.180.10">
    <property type="entry name" value="2,3-Dihydroxybiphenyl 1,2-Dioxygenase, domain 1"/>
    <property type="match status" value="2"/>
</dbReference>
<sequence>MTTDTNTTGIRRIPLVRPAHIYYTHKNIDKAREFLLNFGFKETKRVGKSTYYEGTGPDPWVYCAREGDEDEFGGAAFLVESMDDLEYASKTLPDATKIYELTDAPGGGSCVTFKDPVDKFPFHLVFGQAFDHATALPERQYNYPMEKHRPGNATQKMEKGPAPVHKLGHFGMCVTDFARAFDFYTTRFNFTPSDLIHEPSGKDITVFLHLDRGAELVDHHCFFFYEGPKCHVHHSSYETHDFDTQLMGHHWLRRSGYENCWGVGRHIMGSQIFDYWFDPSRFIVEHYIDGDLVNNETPTNRSLAAPDNLHVWGPEVPDGFLE</sequence>
<keyword evidence="3" id="KW-0560">Oxidoreductase</keyword>
<proteinExistence type="predicted"/>
<organism evidence="3 4">
    <name type="scientific">Aspergillus sclerotialis</name>
    <dbReference type="NCBI Taxonomy" id="2070753"/>
    <lineage>
        <taxon>Eukaryota</taxon>
        <taxon>Fungi</taxon>
        <taxon>Dikarya</taxon>
        <taxon>Ascomycota</taxon>
        <taxon>Pezizomycotina</taxon>
        <taxon>Eurotiomycetes</taxon>
        <taxon>Eurotiomycetidae</taxon>
        <taxon>Eurotiales</taxon>
        <taxon>Aspergillaceae</taxon>
        <taxon>Aspergillus</taxon>
        <taxon>Aspergillus subgen. Polypaecilum</taxon>
    </lineage>
</organism>
<dbReference type="InterPro" id="IPR004360">
    <property type="entry name" value="Glyas_Fos-R_dOase_dom"/>
</dbReference>
<dbReference type="PANTHER" id="PTHR43048">
    <property type="entry name" value="METHYLMALONYL-COA EPIMERASE"/>
    <property type="match status" value="1"/>
</dbReference>
<dbReference type="Proteomes" id="UP000266188">
    <property type="component" value="Unassembled WGS sequence"/>
</dbReference>
<evidence type="ECO:0000259" key="2">
    <source>
        <dbReference type="PROSITE" id="PS51819"/>
    </source>
</evidence>
<dbReference type="PANTHER" id="PTHR43048:SF3">
    <property type="entry name" value="METHYLMALONYL-COA EPIMERASE, MITOCHONDRIAL"/>
    <property type="match status" value="1"/>
</dbReference>
<gene>
    <name evidence="3" type="ORF">PHISCL_00926</name>
</gene>
<dbReference type="PROSITE" id="PS51819">
    <property type="entry name" value="VOC"/>
    <property type="match status" value="1"/>
</dbReference>
<accession>A0A3A3A9M6</accession>
<protein>
    <submittedName>
        <fullName evidence="3">Glyoxalase/Bleomycin resistance protein/Dioxygenase superfamily</fullName>
    </submittedName>
</protein>
<dbReference type="GO" id="GO:0046872">
    <property type="term" value="F:metal ion binding"/>
    <property type="evidence" value="ECO:0007669"/>
    <property type="project" value="UniProtKB-KW"/>
</dbReference>
<dbReference type="FunFam" id="3.10.180.10:FF:000039">
    <property type="entry name" value="Trihydroxytoluene oxygenase (AFU_orthologue AFUA_8G02470)"/>
    <property type="match status" value="1"/>
</dbReference>
<evidence type="ECO:0000313" key="3">
    <source>
        <dbReference type="EMBL" id="RJE26695.1"/>
    </source>
</evidence>
<dbReference type="FunFam" id="3.10.180.10:FF:000034">
    <property type="entry name" value="Glyoxalase/Bleomycin resistance protein/Dihydroxybiphenyl dioxygenase"/>
    <property type="match status" value="1"/>
</dbReference>
<dbReference type="GO" id="GO:0051213">
    <property type="term" value="F:dioxygenase activity"/>
    <property type="evidence" value="ECO:0007669"/>
    <property type="project" value="UniProtKB-KW"/>
</dbReference>
<dbReference type="AlphaFoldDB" id="A0A3A3A9M6"/>
<evidence type="ECO:0000256" key="1">
    <source>
        <dbReference type="ARBA" id="ARBA00022723"/>
    </source>
</evidence>
<comment type="caution">
    <text evidence="3">The sequence shown here is derived from an EMBL/GenBank/DDBJ whole genome shotgun (WGS) entry which is preliminary data.</text>
</comment>
<dbReference type="InterPro" id="IPR051785">
    <property type="entry name" value="MMCE/EMCE_epimerase"/>
</dbReference>